<dbReference type="InterPro" id="IPR029060">
    <property type="entry name" value="PIN-like_dom_sf"/>
</dbReference>
<dbReference type="SUPFAM" id="SSF88723">
    <property type="entry name" value="PIN domain-like"/>
    <property type="match status" value="1"/>
</dbReference>
<protein>
    <recommendedName>
        <fullName evidence="3">PIN domain-containing protein</fullName>
    </recommendedName>
</protein>
<dbReference type="Proteomes" id="UP000782610">
    <property type="component" value="Unassembled WGS sequence"/>
</dbReference>
<evidence type="ECO:0000313" key="2">
    <source>
        <dbReference type="Proteomes" id="UP000782610"/>
    </source>
</evidence>
<evidence type="ECO:0008006" key="3">
    <source>
        <dbReference type="Google" id="ProtNLM"/>
    </source>
</evidence>
<comment type="caution">
    <text evidence="1">The sequence shown here is derived from an EMBL/GenBank/DDBJ whole genome shotgun (WGS) entry which is preliminary data.</text>
</comment>
<gene>
    <name evidence="1" type="ORF">HY834_17900</name>
</gene>
<name>A0A933P0C2_9HYPH</name>
<organism evidence="1 2">
    <name type="scientific">Devosia nanyangense</name>
    <dbReference type="NCBI Taxonomy" id="1228055"/>
    <lineage>
        <taxon>Bacteria</taxon>
        <taxon>Pseudomonadati</taxon>
        <taxon>Pseudomonadota</taxon>
        <taxon>Alphaproteobacteria</taxon>
        <taxon>Hyphomicrobiales</taxon>
        <taxon>Devosiaceae</taxon>
        <taxon>Devosia</taxon>
    </lineage>
</organism>
<dbReference type="AlphaFoldDB" id="A0A933P0C2"/>
<evidence type="ECO:0000313" key="1">
    <source>
        <dbReference type="EMBL" id="MBI4923618.1"/>
    </source>
</evidence>
<proteinExistence type="predicted"/>
<sequence>MPQILIDTNLLVLLAVGLTDRKYISKHKRLAAFDESDFDLLANYIDQSHGLLFCPNVLTEASNLMRYVSEPMRTEISAYFELMISRFGEEYVKSAEASEDAAYRALGLTDAVLLTLAKKDAILLTADLELYLEGARRGLPVINYNHMREAQ</sequence>
<accession>A0A933P0C2</accession>
<dbReference type="CDD" id="cd18702">
    <property type="entry name" value="PIN_VapC_like"/>
    <property type="match status" value="1"/>
</dbReference>
<reference evidence="1" key="1">
    <citation type="submission" date="2020-07" db="EMBL/GenBank/DDBJ databases">
        <title>Huge and variable diversity of episymbiotic CPR bacteria and DPANN archaea in groundwater ecosystems.</title>
        <authorList>
            <person name="He C.Y."/>
            <person name="Keren R."/>
            <person name="Whittaker M."/>
            <person name="Farag I.F."/>
            <person name="Doudna J."/>
            <person name="Cate J.H.D."/>
            <person name="Banfield J.F."/>
        </authorList>
    </citation>
    <scope>NUCLEOTIDE SEQUENCE</scope>
    <source>
        <strain evidence="1">NC_groundwater_1586_Pr3_B-0.1um_66_15</strain>
    </source>
</reference>
<dbReference type="InterPro" id="IPR059192">
    <property type="entry name" value="PIN_19"/>
</dbReference>
<dbReference type="EMBL" id="JACRAF010000059">
    <property type="protein sequence ID" value="MBI4923618.1"/>
    <property type="molecule type" value="Genomic_DNA"/>
</dbReference>